<organism evidence="2 3">
    <name type="scientific">Mycena metata</name>
    <dbReference type="NCBI Taxonomy" id="1033252"/>
    <lineage>
        <taxon>Eukaryota</taxon>
        <taxon>Fungi</taxon>
        <taxon>Dikarya</taxon>
        <taxon>Basidiomycota</taxon>
        <taxon>Agaricomycotina</taxon>
        <taxon>Agaricomycetes</taxon>
        <taxon>Agaricomycetidae</taxon>
        <taxon>Agaricales</taxon>
        <taxon>Marasmiineae</taxon>
        <taxon>Mycenaceae</taxon>
        <taxon>Mycena</taxon>
    </lineage>
</organism>
<evidence type="ECO:0000256" key="1">
    <source>
        <dbReference type="SAM" id="Coils"/>
    </source>
</evidence>
<reference evidence="2" key="1">
    <citation type="submission" date="2023-03" db="EMBL/GenBank/DDBJ databases">
        <title>Massive genome expansion in bonnet fungi (Mycena s.s.) driven by repeated elements and novel gene families across ecological guilds.</title>
        <authorList>
            <consortium name="Lawrence Berkeley National Laboratory"/>
            <person name="Harder C.B."/>
            <person name="Miyauchi S."/>
            <person name="Viragh M."/>
            <person name="Kuo A."/>
            <person name="Thoen E."/>
            <person name="Andreopoulos B."/>
            <person name="Lu D."/>
            <person name="Skrede I."/>
            <person name="Drula E."/>
            <person name="Henrissat B."/>
            <person name="Morin E."/>
            <person name="Kohler A."/>
            <person name="Barry K."/>
            <person name="LaButti K."/>
            <person name="Morin E."/>
            <person name="Salamov A."/>
            <person name="Lipzen A."/>
            <person name="Mereny Z."/>
            <person name="Hegedus B."/>
            <person name="Baldrian P."/>
            <person name="Stursova M."/>
            <person name="Weitz H."/>
            <person name="Taylor A."/>
            <person name="Grigoriev I.V."/>
            <person name="Nagy L.G."/>
            <person name="Martin F."/>
            <person name="Kauserud H."/>
        </authorList>
    </citation>
    <scope>NUCLEOTIDE SEQUENCE</scope>
    <source>
        <strain evidence="2">CBHHK182m</strain>
    </source>
</reference>
<gene>
    <name evidence="2" type="ORF">B0H16DRAFT_1311583</name>
</gene>
<dbReference type="Proteomes" id="UP001215598">
    <property type="component" value="Unassembled WGS sequence"/>
</dbReference>
<keyword evidence="3" id="KW-1185">Reference proteome</keyword>
<comment type="caution">
    <text evidence="2">The sequence shown here is derived from an EMBL/GenBank/DDBJ whole genome shotgun (WGS) entry which is preliminary data.</text>
</comment>
<dbReference type="AlphaFoldDB" id="A0AAD7NJ97"/>
<keyword evidence="1" id="KW-0175">Coiled coil</keyword>
<dbReference type="SUPFAM" id="SSF52047">
    <property type="entry name" value="RNI-like"/>
    <property type="match status" value="1"/>
</dbReference>
<dbReference type="EMBL" id="JARKIB010000032">
    <property type="protein sequence ID" value="KAJ7762536.1"/>
    <property type="molecule type" value="Genomic_DNA"/>
</dbReference>
<protein>
    <recommendedName>
        <fullName evidence="4">F-box domain-containing protein</fullName>
    </recommendedName>
</protein>
<name>A0AAD7NJ97_9AGAR</name>
<evidence type="ECO:0000313" key="2">
    <source>
        <dbReference type="EMBL" id="KAJ7762536.1"/>
    </source>
</evidence>
<accession>A0AAD7NJ97</accession>
<proteinExistence type="predicted"/>
<dbReference type="Gene3D" id="3.80.10.10">
    <property type="entry name" value="Ribonuclease Inhibitor"/>
    <property type="match status" value="1"/>
</dbReference>
<sequence>MTSPFTPQFGTNYCPRDEEILEIRDLLVEPLSRLKCIHDKITDLQKSIDELTKERDDINAYVDAHKALISPVRRLPLDIIQEIFVACLPTHRNCVMSAVEAPVLLGRVCSSWRAISLNTPRLWCRLHIVEPAPFGPRSASFEEKLVQRLETTKTWLGRSGNCPLSISLEGCGFGAANNPPTAINNTRLFIEALIPFASRWQNITLCASWMALEVLSILTEADIPRLRRLEINLRPDSTIPAIQWPTFTLFRAPNLTAFTFAGSQMDILDLPLQWENLTYLSLGMGHGWGVLPCRVALEVLARCPRVQDCRLLVNEDTSANNMPGALPEFVELPFLHSLQVTSLGLTPSGIGRLFSRLVVPALRDFELRGRSNRGLEEPTFVANFVMFLSTALSFESFTVDTQLFTRESFAGILRGLPTTTTRLSIQDRARAWSNVVSGILGDDTIALLIPTPEHPGSCPALQELRILRCLSPSDAELLRFITARMTLPARTLRSVDIQFNRERQVDITPDIQPYVDGGLKVSTSYLVNQVPQTFSPWQGLADAPQTLGNFSLSQFQFA</sequence>
<evidence type="ECO:0008006" key="4">
    <source>
        <dbReference type="Google" id="ProtNLM"/>
    </source>
</evidence>
<dbReference type="InterPro" id="IPR032675">
    <property type="entry name" value="LRR_dom_sf"/>
</dbReference>
<feature type="coiled-coil region" evidence="1">
    <location>
        <begin position="34"/>
        <end position="61"/>
    </location>
</feature>
<evidence type="ECO:0000313" key="3">
    <source>
        <dbReference type="Proteomes" id="UP001215598"/>
    </source>
</evidence>